<dbReference type="Proteomes" id="UP000614424">
    <property type="component" value="Unassembled WGS sequence"/>
</dbReference>
<name>A0A8J6NGJ7_9BACT</name>
<sequence length="277" mass="30520">MQIAENNKKGTVFSSRYRGWRETLFPLLDAAGLGAKLNEQNKILLKPNLVEVLAPPITTPVELAAAIIDYIQDRAPRSELIIGEGCGSLQYDTSHCFQQLGYTDMAASKGIELIDLNQESCVTLTNKKCKRWPQMTLPEILFDLFLISVPVLKAHSLADVTLTMKNMMGAAPPSHYQHGGSWKKASFHTGVHEAVFDLNRYRCADFTILDATVGMAEAHLWGPICSPLVNTIAAGWDPVAIDAYGCTLLNRSWKNIDHIAFANGELGDAEYKLEEVG</sequence>
<evidence type="ECO:0000313" key="3">
    <source>
        <dbReference type="Proteomes" id="UP000614424"/>
    </source>
</evidence>
<comment type="caution">
    <text evidence="2">The sequence shown here is derived from an EMBL/GenBank/DDBJ whole genome shotgun (WGS) entry which is preliminary data.</text>
</comment>
<dbReference type="AlphaFoldDB" id="A0A8J6NGJ7"/>
<protein>
    <submittedName>
        <fullName evidence="2">DUF362 domain-containing protein</fullName>
    </submittedName>
</protein>
<evidence type="ECO:0000259" key="1">
    <source>
        <dbReference type="Pfam" id="PF04015"/>
    </source>
</evidence>
<accession>A0A8J6NGJ7</accession>
<dbReference type="InterPro" id="IPR007160">
    <property type="entry name" value="DUF362"/>
</dbReference>
<reference evidence="2 3" key="1">
    <citation type="submission" date="2020-08" db="EMBL/GenBank/DDBJ databases">
        <title>Bridging the membrane lipid divide: bacteria of the FCB group superphylum have the potential to synthesize archaeal ether lipids.</title>
        <authorList>
            <person name="Villanueva L."/>
            <person name="Von Meijenfeldt F.A.B."/>
            <person name="Westbye A.B."/>
            <person name="Yadav S."/>
            <person name="Hopmans E.C."/>
            <person name="Dutilh B.E."/>
            <person name="Sinninghe Damste J.S."/>
        </authorList>
    </citation>
    <scope>NUCLEOTIDE SEQUENCE [LARGE SCALE GENOMIC DNA]</scope>
    <source>
        <strain evidence="2">NIOZ-UU47</strain>
    </source>
</reference>
<gene>
    <name evidence="2" type="ORF">H8E41_12580</name>
</gene>
<dbReference type="EMBL" id="JACNJZ010000184">
    <property type="protein sequence ID" value="MBC8318733.1"/>
    <property type="molecule type" value="Genomic_DNA"/>
</dbReference>
<proteinExistence type="predicted"/>
<evidence type="ECO:0000313" key="2">
    <source>
        <dbReference type="EMBL" id="MBC8318733.1"/>
    </source>
</evidence>
<dbReference type="Pfam" id="PF04015">
    <property type="entry name" value="DUF362"/>
    <property type="match status" value="1"/>
</dbReference>
<feature type="domain" description="DUF362" evidence="1">
    <location>
        <begin position="43"/>
        <end position="246"/>
    </location>
</feature>
<organism evidence="2 3">
    <name type="scientific">Candidatus Desulfobia pelagia</name>
    <dbReference type="NCBI Taxonomy" id="2841692"/>
    <lineage>
        <taxon>Bacteria</taxon>
        <taxon>Pseudomonadati</taxon>
        <taxon>Thermodesulfobacteriota</taxon>
        <taxon>Desulfobulbia</taxon>
        <taxon>Desulfobulbales</taxon>
        <taxon>Desulfobulbaceae</taxon>
        <taxon>Candidatus Desulfobia</taxon>
    </lineage>
</organism>